<dbReference type="Pfam" id="PF10670">
    <property type="entry name" value="DUF4198"/>
    <property type="match status" value="1"/>
</dbReference>
<gene>
    <name evidence="2" type="ORF">E0W60_05730</name>
</gene>
<organism evidence="2 3">
    <name type="scientific">Cupriavidus oxalaticus</name>
    <dbReference type="NCBI Taxonomy" id="96344"/>
    <lineage>
        <taxon>Bacteria</taxon>
        <taxon>Pseudomonadati</taxon>
        <taxon>Pseudomonadota</taxon>
        <taxon>Betaproteobacteria</taxon>
        <taxon>Burkholderiales</taxon>
        <taxon>Burkholderiaceae</taxon>
        <taxon>Cupriavidus</taxon>
    </lineage>
</organism>
<dbReference type="KEGG" id="cox:E0W60_05730"/>
<dbReference type="AlphaFoldDB" id="A0A4P7L9W8"/>
<dbReference type="RefSeq" id="WP_135703314.1">
    <property type="nucleotide sequence ID" value="NZ_CP038634.1"/>
</dbReference>
<dbReference type="EMBL" id="CP038634">
    <property type="protein sequence ID" value="QBY50679.1"/>
    <property type="molecule type" value="Genomic_DNA"/>
</dbReference>
<feature type="chain" id="PRO_5020433635" evidence="1">
    <location>
        <begin position="42"/>
        <end position="288"/>
    </location>
</feature>
<dbReference type="InterPro" id="IPR019613">
    <property type="entry name" value="DUF4198"/>
</dbReference>
<dbReference type="Proteomes" id="UP000295294">
    <property type="component" value="Chromosome 1"/>
</dbReference>
<dbReference type="OrthoDB" id="5943at2"/>
<feature type="signal peptide" evidence="1">
    <location>
        <begin position="1"/>
        <end position="41"/>
    </location>
</feature>
<accession>A0A4P7L9W8</accession>
<keyword evidence="1" id="KW-0732">Signal</keyword>
<evidence type="ECO:0000313" key="3">
    <source>
        <dbReference type="Proteomes" id="UP000295294"/>
    </source>
</evidence>
<proteinExistence type="predicted"/>
<reference evidence="2 3" key="1">
    <citation type="submission" date="2019-03" db="EMBL/GenBank/DDBJ databases">
        <title>Efficiently degradation of phenoxyalkanoic acid herbicides by Cupriavidus oxalaticus strain X32.</title>
        <authorList>
            <person name="Sheng X."/>
        </authorList>
    </citation>
    <scope>NUCLEOTIDE SEQUENCE [LARGE SCALE GENOMIC DNA]</scope>
    <source>
        <strain evidence="2 3">X32</strain>
    </source>
</reference>
<protein>
    <submittedName>
        <fullName evidence="2">DUF4198 domain-containing protein</fullName>
    </submittedName>
</protein>
<evidence type="ECO:0000313" key="2">
    <source>
        <dbReference type="EMBL" id="QBY50679.1"/>
    </source>
</evidence>
<dbReference type="STRING" id="1349762.GCA_001592245_01048"/>
<evidence type="ECO:0000256" key="1">
    <source>
        <dbReference type="SAM" id="SignalP"/>
    </source>
</evidence>
<sequence length="288" mass="31096">MKPAANLSAILSPARSRMATHMATNLAVLALAALAPLAAHAHRQWLLPSATVLSGNDSWVTVDAAVSNDLFYFEHVPLRLDNLQVTAPDGSAVKAENAATGKYRSTFDVHLTQPGTYRVAVVNQGVFASYKVDGQAKRWRGSAENFAREVPANAQELTVTQAEGRVESFVTAGKPSDKGLRTTGRGLELAPITHPNDLVAGDTASFRLLLDGKPAANLKVEVVPGGIRYRDKLQELSVTTDADGKFSVKWPAPGMYWMEAEVRDDKATFKQAKSRRATYAVTVEVLPQ</sequence>
<name>A0A4P7L9W8_9BURK</name>